<evidence type="ECO:0000256" key="8">
    <source>
        <dbReference type="ARBA" id="ARBA00022989"/>
    </source>
</evidence>
<evidence type="ECO:0000313" key="14">
    <source>
        <dbReference type="Proteomes" id="UP000027195"/>
    </source>
</evidence>
<dbReference type="HOGENOM" id="CLU_022618_1_1_1"/>
<keyword evidence="6 10" id="KW-0378">Hydrolase</keyword>
<keyword evidence="5 10" id="KW-0812">Transmembrane</keyword>
<dbReference type="InParanoid" id="A0A067MY51"/>
<evidence type="ECO:0000256" key="5">
    <source>
        <dbReference type="ARBA" id="ARBA00022692"/>
    </source>
</evidence>
<sequence>MSYSAPYLDHPESMKDVSKPLPPDPHSPGRALEHDDFDNVYPTHGHALDNPFDHTEHPQPSSSYGSTLHAEEAETGYADHQKGISGSSDALADDFAYYSKQQARPGDYDPDASLVKNAGVPSRGYYEDLEYAEAPETQSTPPVAAKGGFFSKFADQSARDPIDQRIEKKRRGIGRQRYPFVVWAIAVVIVAVLIYELAVNGKQQGTPFSFKPFVNPMLGPSQSALIFLGARFPPCMKLVEGVPLTLQFGCMNNTDNPPTILCSLEQICGFGGFKGKEPNQWFRFITPIFLHAGLIHALLNLLALLTLSAQVEREMGSGAFLIVYSAAGIFGNVFGGNFSLVGAPSTGASGAIFGTVAVQWVDLLSHWQIEDKPVRKLITLIIELIIGVALGYIPGIDNFAHLGGFLMGILTATTFYPVISRTKRHKLVMWGFRLLAIPLVVILFVVLIRNFYTSDPYAACGWCRYLSCIPTAQNNHCKG</sequence>
<evidence type="ECO:0000313" key="13">
    <source>
        <dbReference type="EMBL" id="KDQ20683.1"/>
    </source>
</evidence>
<evidence type="ECO:0000256" key="6">
    <source>
        <dbReference type="ARBA" id="ARBA00022801"/>
    </source>
</evidence>
<feature type="compositionally biased region" description="Basic and acidic residues" evidence="11">
    <location>
        <begin position="9"/>
        <end position="18"/>
    </location>
</feature>
<feature type="region of interest" description="Disordered" evidence="11">
    <location>
        <begin position="1"/>
        <end position="68"/>
    </location>
</feature>
<dbReference type="InterPro" id="IPR035952">
    <property type="entry name" value="Rhomboid-like_sf"/>
</dbReference>
<comment type="function">
    <text evidence="10">Serine protease involved in intramembrane proteolysis.</text>
</comment>
<evidence type="ECO:0000259" key="12">
    <source>
        <dbReference type="Pfam" id="PF01694"/>
    </source>
</evidence>
<dbReference type="AlphaFoldDB" id="A0A067MY51"/>
<comment type="similarity">
    <text evidence="3 10">Belongs to the peptidase S54 family.</text>
</comment>
<dbReference type="GO" id="GO:0016020">
    <property type="term" value="C:membrane"/>
    <property type="evidence" value="ECO:0007669"/>
    <property type="project" value="UniProtKB-SubCell"/>
</dbReference>
<feature type="transmembrane region" description="Helical" evidence="10">
    <location>
        <begin position="399"/>
        <end position="419"/>
    </location>
</feature>
<proteinExistence type="inferred from homology"/>
<dbReference type="EC" id="3.4.21.105" evidence="10"/>
<organism evidence="13 14">
    <name type="scientific">Botryobasidium botryosum (strain FD-172 SS1)</name>
    <dbReference type="NCBI Taxonomy" id="930990"/>
    <lineage>
        <taxon>Eukaryota</taxon>
        <taxon>Fungi</taxon>
        <taxon>Dikarya</taxon>
        <taxon>Basidiomycota</taxon>
        <taxon>Agaricomycotina</taxon>
        <taxon>Agaricomycetes</taxon>
        <taxon>Cantharellales</taxon>
        <taxon>Botryobasidiaceae</taxon>
        <taxon>Botryobasidium</taxon>
    </lineage>
</organism>
<gene>
    <name evidence="13" type="ORF">BOTBODRAFT_151523</name>
</gene>
<keyword evidence="14" id="KW-1185">Reference proteome</keyword>
<dbReference type="PANTHER" id="PTHR22936">
    <property type="entry name" value="RHOMBOID-RELATED"/>
    <property type="match status" value="1"/>
</dbReference>
<feature type="transmembrane region" description="Helical" evidence="10">
    <location>
        <begin position="319"/>
        <end position="341"/>
    </location>
</feature>
<dbReference type="STRING" id="930990.A0A067MY51"/>
<evidence type="ECO:0000256" key="1">
    <source>
        <dbReference type="ARBA" id="ARBA00000156"/>
    </source>
</evidence>
<protein>
    <recommendedName>
        <fullName evidence="10">Rhomboid-type serine protease</fullName>
        <ecNumber evidence="10">3.4.21.105</ecNumber>
    </recommendedName>
</protein>
<dbReference type="Proteomes" id="UP000027195">
    <property type="component" value="Unassembled WGS sequence"/>
</dbReference>
<feature type="transmembrane region" description="Helical" evidence="10">
    <location>
        <begin position="178"/>
        <end position="198"/>
    </location>
</feature>
<feature type="transmembrane region" description="Helical" evidence="10">
    <location>
        <begin position="431"/>
        <end position="452"/>
    </location>
</feature>
<feature type="transmembrane region" description="Helical" evidence="10">
    <location>
        <begin position="284"/>
        <end position="307"/>
    </location>
</feature>
<evidence type="ECO:0000256" key="9">
    <source>
        <dbReference type="ARBA" id="ARBA00023136"/>
    </source>
</evidence>
<dbReference type="InterPro" id="IPR022764">
    <property type="entry name" value="Peptidase_S54_rhomboid_dom"/>
</dbReference>
<feature type="transmembrane region" description="Helical" evidence="10">
    <location>
        <begin position="347"/>
        <end position="365"/>
    </location>
</feature>
<comment type="subcellular location">
    <subcellularLocation>
        <location evidence="2 10">Membrane</location>
        <topology evidence="2 10">Multi-pass membrane protein</topology>
    </subcellularLocation>
</comment>
<name>A0A067MY51_BOTB1</name>
<evidence type="ECO:0000256" key="4">
    <source>
        <dbReference type="ARBA" id="ARBA00022670"/>
    </source>
</evidence>
<dbReference type="PANTHER" id="PTHR22936:SF69">
    <property type="entry name" value="RHOMBOID-LIKE PROTEIN"/>
    <property type="match status" value="1"/>
</dbReference>
<evidence type="ECO:0000256" key="10">
    <source>
        <dbReference type="RuleBase" id="RU362115"/>
    </source>
</evidence>
<dbReference type="GO" id="GO:0006508">
    <property type="term" value="P:proteolysis"/>
    <property type="evidence" value="ECO:0007669"/>
    <property type="project" value="UniProtKB-KW"/>
</dbReference>
<dbReference type="SUPFAM" id="SSF144091">
    <property type="entry name" value="Rhomboid-like"/>
    <property type="match status" value="1"/>
</dbReference>
<accession>A0A067MY51</accession>
<feature type="domain" description="Peptidase S54 rhomboid" evidence="12">
    <location>
        <begin position="279"/>
        <end position="416"/>
    </location>
</feature>
<reference evidence="14" key="1">
    <citation type="journal article" date="2014" name="Proc. Natl. Acad. Sci. U.S.A.">
        <title>Extensive sampling of basidiomycete genomes demonstrates inadequacy of the white-rot/brown-rot paradigm for wood decay fungi.</title>
        <authorList>
            <person name="Riley R."/>
            <person name="Salamov A.A."/>
            <person name="Brown D.W."/>
            <person name="Nagy L.G."/>
            <person name="Floudas D."/>
            <person name="Held B.W."/>
            <person name="Levasseur A."/>
            <person name="Lombard V."/>
            <person name="Morin E."/>
            <person name="Otillar R."/>
            <person name="Lindquist E.A."/>
            <person name="Sun H."/>
            <person name="LaButti K.M."/>
            <person name="Schmutz J."/>
            <person name="Jabbour D."/>
            <person name="Luo H."/>
            <person name="Baker S.E."/>
            <person name="Pisabarro A.G."/>
            <person name="Walton J.D."/>
            <person name="Blanchette R.A."/>
            <person name="Henrissat B."/>
            <person name="Martin F."/>
            <person name="Cullen D."/>
            <person name="Hibbett D.S."/>
            <person name="Grigoriev I.V."/>
        </authorList>
    </citation>
    <scope>NUCLEOTIDE SEQUENCE [LARGE SCALE GENOMIC DNA]</scope>
    <source>
        <strain evidence="14">FD-172 SS1</strain>
    </source>
</reference>
<evidence type="ECO:0000256" key="2">
    <source>
        <dbReference type="ARBA" id="ARBA00004141"/>
    </source>
</evidence>
<evidence type="ECO:0000256" key="7">
    <source>
        <dbReference type="ARBA" id="ARBA00022825"/>
    </source>
</evidence>
<feature type="transmembrane region" description="Helical" evidence="10">
    <location>
        <begin position="377"/>
        <end position="393"/>
    </location>
</feature>
<dbReference type="GO" id="GO:0004252">
    <property type="term" value="F:serine-type endopeptidase activity"/>
    <property type="evidence" value="ECO:0007669"/>
    <property type="project" value="InterPro"/>
</dbReference>
<dbReference type="Pfam" id="PF01694">
    <property type="entry name" value="Rhomboid"/>
    <property type="match status" value="1"/>
</dbReference>
<evidence type="ECO:0000256" key="3">
    <source>
        <dbReference type="ARBA" id="ARBA00009045"/>
    </source>
</evidence>
<dbReference type="Gene3D" id="1.20.1540.10">
    <property type="entry name" value="Rhomboid-like"/>
    <property type="match status" value="1"/>
</dbReference>
<keyword evidence="9 10" id="KW-0472">Membrane</keyword>
<keyword evidence="7 10" id="KW-0720">Serine protease</keyword>
<keyword evidence="4 10" id="KW-0645">Protease</keyword>
<dbReference type="EMBL" id="KL198017">
    <property type="protein sequence ID" value="KDQ20683.1"/>
    <property type="molecule type" value="Genomic_DNA"/>
</dbReference>
<comment type="catalytic activity">
    <reaction evidence="1 10">
        <text>Cleaves type-1 transmembrane domains using a catalytic dyad composed of serine and histidine that are contributed by different transmembrane domains.</text>
        <dbReference type="EC" id="3.4.21.105"/>
    </reaction>
</comment>
<dbReference type="InterPro" id="IPR002610">
    <property type="entry name" value="Peptidase_S54_rhomboid-like"/>
</dbReference>
<dbReference type="OrthoDB" id="2146116at2759"/>
<evidence type="ECO:0000256" key="11">
    <source>
        <dbReference type="SAM" id="MobiDB-lite"/>
    </source>
</evidence>
<keyword evidence="8 10" id="KW-1133">Transmembrane helix</keyword>